<dbReference type="RefSeq" id="WP_358140384.1">
    <property type="nucleotide sequence ID" value="NZ_JBFALK010000027.1"/>
</dbReference>
<evidence type="ECO:0000313" key="1">
    <source>
        <dbReference type="EMBL" id="MEV0974120.1"/>
    </source>
</evidence>
<proteinExistence type="predicted"/>
<comment type="caution">
    <text evidence="1">The sequence shown here is derived from an EMBL/GenBank/DDBJ whole genome shotgun (WGS) entry which is preliminary data.</text>
</comment>
<evidence type="ECO:0008006" key="3">
    <source>
        <dbReference type="Google" id="ProtNLM"/>
    </source>
</evidence>
<dbReference type="Proteomes" id="UP001551675">
    <property type="component" value="Unassembled WGS sequence"/>
</dbReference>
<accession>A0ABV3GR69</accession>
<evidence type="ECO:0000313" key="2">
    <source>
        <dbReference type="Proteomes" id="UP001551675"/>
    </source>
</evidence>
<dbReference type="EMBL" id="JBFALK010000027">
    <property type="protein sequence ID" value="MEV0974120.1"/>
    <property type="molecule type" value="Genomic_DNA"/>
</dbReference>
<organism evidence="1 2">
    <name type="scientific">Microtetraspora glauca</name>
    <dbReference type="NCBI Taxonomy" id="1996"/>
    <lineage>
        <taxon>Bacteria</taxon>
        <taxon>Bacillati</taxon>
        <taxon>Actinomycetota</taxon>
        <taxon>Actinomycetes</taxon>
        <taxon>Streptosporangiales</taxon>
        <taxon>Streptosporangiaceae</taxon>
        <taxon>Microtetraspora</taxon>
    </lineage>
</organism>
<keyword evidence="2" id="KW-1185">Reference proteome</keyword>
<dbReference type="PROSITE" id="PS51257">
    <property type="entry name" value="PROKAR_LIPOPROTEIN"/>
    <property type="match status" value="1"/>
</dbReference>
<reference evidence="1 2" key="1">
    <citation type="submission" date="2024-06" db="EMBL/GenBank/DDBJ databases">
        <title>The Natural Products Discovery Center: Release of the First 8490 Sequenced Strains for Exploring Actinobacteria Biosynthetic Diversity.</title>
        <authorList>
            <person name="Kalkreuter E."/>
            <person name="Kautsar S.A."/>
            <person name="Yang D."/>
            <person name="Bader C.D."/>
            <person name="Teijaro C.N."/>
            <person name="Fluegel L."/>
            <person name="Davis C.M."/>
            <person name="Simpson J.R."/>
            <person name="Lauterbach L."/>
            <person name="Steele A.D."/>
            <person name="Gui C."/>
            <person name="Meng S."/>
            <person name="Li G."/>
            <person name="Viehrig K."/>
            <person name="Ye F."/>
            <person name="Su P."/>
            <person name="Kiefer A.F."/>
            <person name="Nichols A."/>
            <person name="Cepeda A.J."/>
            <person name="Yan W."/>
            <person name="Fan B."/>
            <person name="Jiang Y."/>
            <person name="Adhikari A."/>
            <person name="Zheng C.-J."/>
            <person name="Schuster L."/>
            <person name="Cowan T.M."/>
            <person name="Smanski M.J."/>
            <person name="Chevrette M.G."/>
            <person name="De Carvalho L.P.S."/>
            <person name="Shen B."/>
        </authorList>
    </citation>
    <scope>NUCLEOTIDE SEQUENCE [LARGE SCALE GENOMIC DNA]</scope>
    <source>
        <strain evidence="1 2">NPDC050100</strain>
    </source>
</reference>
<sequence>MGERSIRRITAHAAPALLAGTLLVGCGGDRTTIPAPQGAAATVAQVIAAPSPTTGPEYNAPCPTAGNTRRFAKTRFALHAGLALGAFHRYVYKPLRSGGFEAGAEKRKRAFVKAAVAGAFALHQLKVAKGFAVGNPTLCKAVEAASDRFTSLTDKLKGGTATNADVEAGKTSMDGLQRDATNTGYPFKEQNVTIPGAA</sequence>
<name>A0ABV3GR69_MICGL</name>
<protein>
    <recommendedName>
        <fullName evidence="3">Lipoprotein</fullName>
    </recommendedName>
</protein>
<gene>
    <name evidence="1" type="ORF">AB0I59_36470</name>
</gene>